<dbReference type="InterPro" id="IPR058626">
    <property type="entry name" value="MdtA-like_b-barrel"/>
</dbReference>
<dbReference type="FunFam" id="2.40.420.20:FF:000001">
    <property type="entry name" value="Efflux RND transporter periplasmic adaptor subunit"/>
    <property type="match status" value="1"/>
</dbReference>
<keyword evidence="10" id="KW-1185">Reference proteome</keyword>
<dbReference type="Gene3D" id="2.40.420.20">
    <property type="match status" value="1"/>
</dbReference>
<feature type="region of interest" description="Disordered" evidence="4">
    <location>
        <begin position="369"/>
        <end position="390"/>
    </location>
</feature>
<dbReference type="Pfam" id="PF25944">
    <property type="entry name" value="Beta-barrel_RND"/>
    <property type="match status" value="1"/>
</dbReference>
<dbReference type="OrthoDB" id="9800613at2"/>
<dbReference type="GO" id="GO:0005886">
    <property type="term" value="C:plasma membrane"/>
    <property type="evidence" value="ECO:0007669"/>
    <property type="project" value="UniProtKB-SubCell"/>
</dbReference>
<dbReference type="GO" id="GO:0046677">
    <property type="term" value="P:response to antibiotic"/>
    <property type="evidence" value="ECO:0007669"/>
    <property type="project" value="TreeGrafter"/>
</dbReference>
<dbReference type="Proteomes" id="UP000184305">
    <property type="component" value="Unassembled WGS sequence"/>
</dbReference>
<dbReference type="RefSeq" id="WP_073264382.1">
    <property type="nucleotide sequence ID" value="NZ_FRBQ01000002.1"/>
</dbReference>
<dbReference type="NCBIfam" id="TIGR01730">
    <property type="entry name" value="RND_mfp"/>
    <property type="match status" value="1"/>
</dbReference>
<dbReference type="Pfam" id="PF25967">
    <property type="entry name" value="RND-MFP_C"/>
    <property type="match status" value="1"/>
</dbReference>
<protein>
    <submittedName>
        <fullName evidence="9">Membrane fusion protein, multidrug efflux system</fullName>
    </submittedName>
</protein>
<dbReference type="PANTHER" id="PTHR30158:SF24">
    <property type="entry name" value="HLYD FAMILY SECRETION PROTEIN"/>
    <property type="match status" value="1"/>
</dbReference>
<evidence type="ECO:0000259" key="6">
    <source>
        <dbReference type="Pfam" id="PF25917"/>
    </source>
</evidence>
<name>A0A1M7D1K3_9GAMM</name>
<evidence type="ECO:0000256" key="2">
    <source>
        <dbReference type="ARBA" id="ARBA00009477"/>
    </source>
</evidence>
<dbReference type="NCBIfam" id="NF033138">
    <property type="entry name" value="RND-peri-MexC"/>
    <property type="match status" value="1"/>
</dbReference>
<proteinExistence type="inferred from homology"/>
<dbReference type="InterPro" id="IPR058625">
    <property type="entry name" value="MdtA-like_BSH"/>
</dbReference>
<dbReference type="PANTHER" id="PTHR30158">
    <property type="entry name" value="ACRA/E-RELATED COMPONENT OF DRUG EFFLUX TRANSPORTER"/>
    <property type="match status" value="1"/>
</dbReference>
<comment type="subcellular location">
    <subcellularLocation>
        <location evidence="1">Cell inner membrane</location>
        <topology evidence="1">Lipid-anchor</topology>
    </subcellularLocation>
</comment>
<organism evidence="9 10">
    <name type="scientific">Phytopseudomonas punonensis</name>
    <dbReference type="NCBI Taxonomy" id="1220495"/>
    <lineage>
        <taxon>Bacteria</taxon>
        <taxon>Pseudomonadati</taxon>
        <taxon>Pseudomonadota</taxon>
        <taxon>Gammaproteobacteria</taxon>
        <taxon>Pseudomonadales</taxon>
        <taxon>Pseudomonadaceae</taxon>
        <taxon>Phytopseudomonas</taxon>
    </lineage>
</organism>
<accession>A0A1M7D1K3</accession>
<evidence type="ECO:0000259" key="7">
    <source>
        <dbReference type="Pfam" id="PF25944"/>
    </source>
</evidence>
<dbReference type="Gene3D" id="2.40.30.170">
    <property type="match status" value="1"/>
</dbReference>
<dbReference type="AlphaFoldDB" id="A0A1M7D1K3"/>
<feature type="domain" description="Multidrug resistance protein MdtA-like barrel-sandwich hybrid" evidence="6">
    <location>
        <begin position="63"/>
        <end position="205"/>
    </location>
</feature>
<evidence type="ECO:0000259" key="5">
    <source>
        <dbReference type="Pfam" id="PF25876"/>
    </source>
</evidence>
<evidence type="ECO:0000256" key="4">
    <source>
        <dbReference type="SAM" id="MobiDB-lite"/>
    </source>
</evidence>
<dbReference type="InterPro" id="IPR006143">
    <property type="entry name" value="RND_pump_MFP"/>
</dbReference>
<feature type="domain" description="Multidrug resistance protein MdtA-like alpha-helical hairpin" evidence="5">
    <location>
        <begin position="104"/>
        <end position="173"/>
    </location>
</feature>
<evidence type="ECO:0000256" key="1">
    <source>
        <dbReference type="ARBA" id="ARBA00004519"/>
    </source>
</evidence>
<feature type="domain" description="Multidrug resistance protein MdtA-like beta-barrel" evidence="7">
    <location>
        <begin position="210"/>
        <end position="294"/>
    </location>
</feature>
<dbReference type="SUPFAM" id="SSF111369">
    <property type="entry name" value="HlyD-like secretion proteins"/>
    <property type="match status" value="1"/>
</dbReference>
<dbReference type="Gene3D" id="2.40.50.100">
    <property type="match status" value="1"/>
</dbReference>
<dbReference type="Pfam" id="PF25876">
    <property type="entry name" value="HH_MFP_RND"/>
    <property type="match status" value="1"/>
</dbReference>
<dbReference type="FunFam" id="1.10.287.470:FF:000002">
    <property type="entry name" value="Efflux RND transporter periplasmic adaptor subunit"/>
    <property type="match status" value="1"/>
</dbReference>
<feature type="domain" description="Multidrug resistance protein MdtA-like C-terminal permuted SH3" evidence="8">
    <location>
        <begin position="302"/>
        <end position="360"/>
    </location>
</feature>
<reference evidence="10" key="1">
    <citation type="submission" date="2016-11" db="EMBL/GenBank/DDBJ databases">
        <authorList>
            <person name="Varghese N."/>
            <person name="Submissions S."/>
        </authorList>
    </citation>
    <scope>NUCLEOTIDE SEQUENCE [LARGE SCALE GENOMIC DNA]</scope>
    <source>
        <strain evidence="10">CECT 8089</strain>
    </source>
</reference>
<dbReference type="InterPro" id="IPR058624">
    <property type="entry name" value="MdtA-like_HH"/>
</dbReference>
<evidence type="ECO:0000256" key="3">
    <source>
        <dbReference type="ARBA" id="ARBA00023054"/>
    </source>
</evidence>
<dbReference type="PROSITE" id="PS51257">
    <property type="entry name" value="PROKAR_LIPOPROTEIN"/>
    <property type="match status" value="1"/>
</dbReference>
<dbReference type="Gene3D" id="1.10.287.470">
    <property type="entry name" value="Helix hairpin bin"/>
    <property type="match status" value="1"/>
</dbReference>
<dbReference type="InterPro" id="IPR058627">
    <property type="entry name" value="MdtA-like_C"/>
</dbReference>
<evidence type="ECO:0000313" key="9">
    <source>
        <dbReference type="EMBL" id="SHL73293.1"/>
    </source>
</evidence>
<comment type="similarity">
    <text evidence="2">Belongs to the membrane fusion protein (MFP) (TC 8.A.1) family.</text>
</comment>
<dbReference type="GO" id="GO:0022857">
    <property type="term" value="F:transmembrane transporter activity"/>
    <property type="evidence" value="ECO:0007669"/>
    <property type="project" value="InterPro"/>
</dbReference>
<dbReference type="Pfam" id="PF25917">
    <property type="entry name" value="BSH_RND"/>
    <property type="match status" value="1"/>
</dbReference>
<gene>
    <name evidence="9" type="ORF">SAMN05216288_2318</name>
</gene>
<dbReference type="STRING" id="1220495.SAMN05216288_2318"/>
<evidence type="ECO:0000259" key="8">
    <source>
        <dbReference type="Pfam" id="PF25967"/>
    </source>
</evidence>
<sequence length="390" mass="41258">MSRIRTRHVVSAATLSIFITLAGCDKGEQGWGEAPPREVDVLTIKTEPFTVVAELPGRIEPVRVAEVRARVAGIVLKRTFEEGADVKAGDLLFQIDPAPFKAALSRAEGELARAEAQLFQAQATVKRYEPLVKIAAVSQQDFDVARATLQSALADKRSAQASVETAKLDVGYAQVRAPIAGRIGRAQVTEGALVGQGETTLLARIQQLDPVYADFSQPAADALRLRAAIADGKVSGDGDKALSLRVDGTDIESKGTLLFTDISVDRSTGQIALRGRFDNPQGVLLPGMYVRVRTPQGLDQEAILVPQRAVQRSADGKASVMLLGADNTVQAQPVTTGVMQGARWQISEGLKAGDKVIVTSLGAIQPGAKVVPREEGAPASDASASQPKAQ</sequence>
<dbReference type="EMBL" id="FRBQ01000002">
    <property type="protein sequence ID" value="SHL73293.1"/>
    <property type="molecule type" value="Genomic_DNA"/>
</dbReference>
<keyword evidence="3" id="KW-0175">Coiled coil</keyword>
<evidence type="ECO:0000313" key="10">
    <source>
        <dbReference type="Proteomes" id="UP000184305"/>
    </source>
</evidence>